<gene>
    <name evidence="1" type="ORF">EXN23_10815</name>
</gene>
<protein>
    <submittedName>
        <fullName evidence="1">Uncharacterized protein</fullName>
    </submittedName>
</protein>
<name>A0ABY3BPX4_9HYPH</name>
<accession>A0ABY3BPX4</accession>
<keyword evidence="2" id="KW-1185">Reference proteome</keyword>
<organism evidence="1 2">
    <name type="scientific">Agrobacterium salinitolerans</name>
    <dbReference type="NCBI Taxonomy" id="1183413"/>
    <lineage>
        <taxon>Bacteria</taxon>
        <taxon>Pseudomonadati</taxon>
        <taxon>Pseudomonadota</taxon>
        <taxon>Alphaproteobacteria</taxon>
        <taxon>Hyphomicrobiales</taxon>
        <taxon>Rhizobiaceae</taxon>
        <taxon>Rhizobium/Agrobacterium group</taxon>
        <taxon>Agrobacterium</taxon>
    </lineage>
</organism>
<dbReference type="Proteomes" id="UP000319481">
    <property type="component" value="Unassembled WGS sequence"/>
</dbReference>
<proteinExistence type="predicted"/>
<dbReference type="RefSeq" id="WP_142912689.1">
    <property type="nucleotide sequence ID" value="NZ_JAPZLP010000003.1"/>
</dbReference>
<evidence type="ECO:0000313" key="1">
    <source>
        <dbReference type="EMBL" id="TRA93176.1"/>
    </source>
</evidence>
<comment type="caution">
    <text evidence="1">The sequence shown here is derived from an EMBL/GenBank/DDBJ whole genome shotgun (WGS) entry which is preliminary data.</text>
</comment>
<dbReference type="EMBL" id="SGNZ01000005">
    <property type="protein sequence ID" value="TRA93176.1"/>
    <property type="molecule type" value="Genomic_DNA"/>
</dbReference>
<evidence type="ECO:0000313" key="2">
    <source>
        <dbReference type="Proteomes" id="UP000319481"/>
    </source>
</evidence>
<sequence>MHTHTHTHTHTQQLLDAYTQMVEERTVGGWETYMVTLMFNPLAGNENAKRQQMRRITENLYALLLTRFVRRPHNTPIVEMPFWLASYDWPVRKLSGWTAADSMINDGMHMHILAMIPPNGREGRRLTDVIANAPTSFLIGKTAPLSRIHVMPIEKTLARAAAYTLKSVDRKRTTPEDVIILPRSRNEVK</sequence>
<reference evidence="1 2" key="1">
    <citation type="journal article" date="2019" name="Appl. Microbiol. Biotechnol.">
        <title>Differential efficiency of wild type rhizogenic strains for rol gene transformation of plants.</title>
        <authorList>
            <person name="Desmet S."/>
            <person name="De Keyser E."/>
            <person name="Van Vaerenbergh J."/>
            <person name="Baeyen S."/>
            <person name="Van Huylenbroeck J."/>
            <person name="Geelen D."/>
            <person name="Dhooghe E."/>
        </authorList>
    </citation>
    <scope>NUCLEOTIDE SEQUENCE [LARGE SCALE GENOMIC DNA]</scope>
    <source>
        <strain evidence="1 2">GBBC3283</strain>
    </source>
</reference>